<keyword evidence="2" id="KW-1185">Reference proteome</keyword>
<dbReference type="Proteomes" id="UP001060215">
    <property type="component" value="Chromosome 14"/>
</dbReference>
<organism evidence="1 2">
    <name type="scientific">Camellia lanceoleosa</name>
    <dbReference type="NCBI Taxonomy" id="1840588"/>
    <lineage>
        <taxon>Eukaryota</taxon>
        <taxon>Viridiplantae</taxon>
        <taxon>Streptophyta</taxon>
        <taxon>Embryophyta</taxon>
        <taxon>Tracheophyta</taxon>
        <taxon>Spermatophyta</taxon>
        <taxon>Magnoliopsida</taxon>
        <taxon>eudicotyledons</taxon>
        <taxon>Gunneridae</taxon>
        <taxon>Pentapetalae</taxon>
        <taxon>asterids</taxon>
        <taxon>Ericales</taxon>
        <taxon>Theaceae</taxon>
        <taxon>Camellia</taxon>
    </lineage>
</organism>
<protein>
    <submittedName>
        <fullName evidence="1">Uncharacterized protein</fullName>
    </submittedName>
</protein>
<dbReference type="EMBL" id="CM045771">
    <property type="protein sequence ID" value="KAI7989770.1"/>
    <property type="molecule type" value="Genomic_DNA"/>
</dbReference>
<comment type="caution">
    <text evidence="1">The sequence shown here is derived from an EMBL/GenBank/DDBJ whole genome shotgun (WGS) entry which is preliminary data.</text>
</comment>
<proteinExistence type="predicted"/>
<accession>A0ACC0FP29</accession>
<evidence type="ECO:0000313" key="2">
    <source>
        <dbReference type="Proteomes" id="UP001060215"/>
    </source>
</evidence>
<name>A0ACC0FP29_9ERIC</name>
<sequence>MKGQLSRTPSVASNAYKRSDLRLSLGVLGAPLSPVQVSANDPLPYLCIKDTPISDPFFLLVMQAIKVLNMIKLDRKPIRVNKLRWRMRQVHGGSVGEHSSKARQLYMIMSLELKCPLVTYRRWF</sequence>
<reference evidence="1 2" key="1">
    <citation type="journal article" date="2022" name="Plant J.">
        <title>Chromosome-level genome of Camellia lanceoleosa provides a valuable resource for understanding genome evolution and self-incompatibility.</title>
        <authorList>
            <person name="Gong W."/>
            <person name="Xiao S."/>
            <person name="Wang L."/>
            <person name="Liao Z."/>
            <person name="Chang Y."/>
            <person name="Mo W."/>
            <person name="Hu G."/>
            <person name="Li W."/>
            <person name="Zhao G."/>
            <person name="Zhu H."/>
            <person name="Hu X."/>
            <person name="Ji K."/>
            <person name="Xiang X."/>
            <person name="Song Q."/>
            <person name="Yuan D."/>
            <person name="Jin S."/>
            <person name="Zhang L."/>
        </authorList>
    </citation>
    <scope>NUCLEOTIDE SEQUENCE [LARGE SCALE GENOMIC DNA]</scope>
    <source>
        <strain evidence="1">SQ_2022a</strain>
    </source>
</reference>
<evidence type="ECO:0000313" key="1">
    <source>
        <dbReference type="EMBL" id="KAI7989770.1"/>
    </source>
</evidence>
<gene>
    <name evidence="1" type="ORF">LOK49_LG13G00155</name>
</gene>